<evidence type="ECO:0000256" key="16">
    <source>
        <dbReference type="SAM" id="MobiDB-lite"/>
    </source>
</evidence>
<keyword evidence="17" id="KW-1133">Transmembrane helix</keyword>
<dbReference type="OrthoDB" id="144293at2"/>
<organism evidence="19 20">
    <name type="scientific">Nocardioides caeni</name>
    <dbReference type="NCBI Taxonomy" id="574700"/>
    <lineage>
        <taxon>Bacteria</taxon>
        <taxon>Bacillati</taxon>
        <taxon>Actinomycetota</taxon>
        <taxon>Actinomycetes</taxon>
        <taxon>Propionibacteriales</taxon>
        <taxon>Nocardioidaceae</taxon>
        <taxon>Nocardioides</taxon>
    </lineage>
</organism>
<keyword evidence="13" id="KW-0411">Iron-sulfur</keyword>
<dbReference type="GO" id="GO:0046983">
    <property type="term" value="F:protein dimerization activity"/>
    <property type="evidence" value="ECO:0007669"/>
    <property type="project" value="InterPro"/>
</dbReference>
<dbReference type="PANTHER" id="PTHR24421">
    <property type="entry name" value="NITRATE/NITRITE SENSOR PROTEIN NARX-RELATED"/>
    <property type="match status" value="1"/>
</dbReference>
<comment type="caution">
    <text evidence="19">The sequence shown here is derived from an EMBL/GenBank/DDBJ whole genome shotgun (WGS) entry which is preliminary data.</text>
</comment>
<sequence>MSHLSSADRRPGERGILAPAARLDRWLLAVLVVLLVTCAVRYVDRHGLHAAGIAVLMGALALGLAYATRGLLRGRPWWPTAWVTAMVVLWGALTAVAPSFAWCAVPVAFAVLQVLPFTWAVATVVAMTVLLTAAWQRISDGFDPVQVAGPIGVALVTVLAYRALDVESRARQHAQAEVGALAERTRLSREIHDSVGQGLSSINLLLQAAEQSWDAQPAAARDHVRTAAATAREGLEEVRRVVRDLAPVELSDDRTGEALVQALRKAAAEAVRVSPGLDVAVRVHGAPVAVRPEVAAALVRTTRGALANVSEHAAAARAAVTLTYQPDEVTLDVRDDGRGFDPSAAGPSGTRGRGLAGIRDRAAGLGGRTEVESAPGEGTTVSVCFPVRGEDTP</sequence>
<comment type="cofactor">
    <cofactor evidence="2">
        <name>[4Fe-4S] cluster</name>
        <dbReference type="ChEBI" id="CHEBI:49883"/>
    </cofactor>
</comment>
<evidence type="ECO:0000256" key="13">
    <source>
        <dbReference type="ARBA" id="ARBA00023014"/>
    </source>
</evidence>
<keyword evidence="7" id="KW-0963">Cytoplasm</keyword>
<keyword evidence="17" id="KW-0812">Transmembrane</keyword>
<keyword evidence="12" id="KW-0902">Two-component regulatory system</keyword>
<proteinExistence type="predicted"/>
<evidence type="ECO:0000256" key="15">
    <source>
        <dbReference type="ARBA" id="ARBA00030800"/>
    </source>
</evidence>
<dbReference type="PRINTS" id="PR00344">
    <property type="entry name" value="BCTRLSENSOR"/>
</dbReference>
<feature type="transmembrane region" description="Helical" evidence="17">
    <location>
        <begin position="80"/>
        <end position="111"/>
    </location>
</feature>
<protein>
    <recommendedName>
        <fullName evidence="5">Oxygen sensor histidine kinase NreB</fullName>
        <ecNumber evidence="4">2.7.13.3</ecNumber>
    </recommendedName>
    <alternativeName>
        <fullName evidence="15">Nitrogen regulation protein B</fullName>
    </alternativeName>
</protein>
<evidence type="ECO:0000256" key="3">
    <source>
        <dbReference type="ARBA" id="ARBA00004496"/>
    </source>
</evidence>
<dbReference type="AlphaFoldDB" id="A0A4S8N2B4"/>
<name>A0A4S8N2B4_9ACTN</name>
<comment type="function">
    <text evidence="14">Member of the two-component regulatory system NreB/NreC involved in the control of dissimilatory nitrate/nitrite reduction in response to oxygen. NreB functions as a direct oxygen sensor histidine kinase which is autophosphorylated, in the absence of oxygen, probably at the conserved histidine residue, and transfers its phosphate group probably to a conserved aspartate residue of NreC. NreB/NreC activates the expression of the nitrate (narGHJI) and nitrite (nir) reductase operons, as well as the putative nitrate transporter gene narT.</text>
</comment>
<evidence type="ECO:0000256" key="5">
    <source>
        <dbReference type="ARBA" id="ARBA00017322"/>
    </source>
</evidence>
<evidence type="ECO:0000256" key="14">
    <source>
        <dbReference type="ARBA" id="ARBA00024827"/>
    </source>
</evidence>
<evidence type="ECO:0000256" key="17">
    <source>
        <dbReference type="SAM" id="Phobius"/>
    </source>
</evidence>
<dbReference type="GO" id="GO:0005737">
    <property type="term" value="C:cytoplasm"/>
    <property type="evidence" value="ECO:0007669"/>
    <property type="project" value="UniProtKB-SubCell"/>
</dbReference>
<dbReference type="GO" id="GO:0016020">
    <property type="term" value="C:membrane"/>
    <property type="evidence" value="ECO:0007669"/>
    <property type="project" value="InterPro"/>
</dbReference>
<dbReference type="InterPro" id="IPR050482">
    <property type="entry name" value="Sensor_HK_TwoCompSys"/>
</dbReference>
<dbReference type="SUPFAM" id="SSF55874">
    <property type="entry name" value="ATPase domain of HSP90 chaperone/DNA topoisomerase II/histidine kinase"/>
    <property type="match status" value="1"/>
</dbReference>
<evidence type="ECO:0000256" key="2">
    <source>
        <dbReference type="ARBA" id="ARBA00001966"/>
    </source>
</evidence>
<comment type="catalytic activity">
    <reaction evidence="1">
        <text>ATP + protein L-histidine = ADP + protein N-phospho-L-histidine.</text>
        <dbReference type="EC" id="2.7.13.3"/>
    </reaction>
</comment>
<dbReference type="GO" id="GO:0046872">
    <property type="term" value="F:metal ion binding"/>
    <property type="evidence" value="ECO:0007669"/>
    <property type="project" value="UniProtKB-KW"/>
</dbReference>
<feature type="transmembrane region" description="Helical" evidence="17">
    <location>
        <begin position="117"/>
        <end position="135"/>
    </location>
</feature>
<evidence type="ECO:0000256" key="10">
    <source>
        <dbReference type="ARBA" id="ARBA00022777"/>
    </source>
</evidence>
<keyword evidence="9" id="KW-0479">Metal-binding</keyword>
<keyword evidence="6" id="KW-0004">4Fe-4S</keyword>
<evidence type="ECO:0000256" key="4">
    <source>
        <dbReference type="ARBA" id="ARBA00012438"/>
    </source>
</evidence>
<dbReference type="InterPro" id="IPR011712">
    <property type="entry name" value="Sig_transdc_His_kin_sub3_dim/P"/>
</dbReference>
<dbReference type="InterPro" id="IPR017205">
    <property type="entry name" value="Sig_transdc_His_kinase_ChrS"/>
</dbReference>
<dbReference type="GO" id="GO:0000155">
    <property type="term" value="F:phosphorelay sensor kinase activity"/>
    <property type="evidence" value="ECO:0007669"/>
    <property type="project" value="InterPro"/>
</dbReference>
<comment type="subcellular location">
    <subcellularLocation>
        <location evidence="3">Cytoplasm</location>
    </subcellularLocation>
</comment>
<gene>
    <name evidence="19" type="ORF">E9934_14665</name>
</gene>
<dbReference type="InterPro" id="IPR005467">
    <property type="entry name" value="His_kinase_dom"/>
</dbReference>
<dbReference type="Pfam" id="PF07730">
    <property type="entry name" value="HisKA_3"/>
    <property type="match status" value="1"/>
</dbReference>
<dbReference type="PIRSF" id="PIRSF037434">
    <property type="entry name" value="STHK_ChrS"/>
    <property type="match status" value="1"/>
</dbReference>
<evidence type="ECO:0000256" key="7">
    <source>
        <dbReference type="ARBA" id="ARBA00022490"/>
    </source>
</evidence>
<dbReference type="PANTHER" id="PTHR24421:SF62">
    <property type="entry name" value="SENSORY TRANSDUCTION HISTIDINE KINASE"/>
    <property type="match status" value="1"/>
</dbReference>
<feature type="transmembrane region" description="Helical" evidence="17">
    <location>
        <begin position="49"/>
        <end position="68"/>
    </location>
</feature>
<dbReference type="InterPro" id="IPR003594">
    <property type="entry name" value="HATPase_dom"/>
</dbReference>
<dbReference type="PROSITE" id="PS50109">
    <property type="entry name" value="HIS_KIN"/>
    <property type="match status" value="1"/>
</dbReference>
<accession>A0A4S8N2B4</accession>
<reference evidence="19 20" key="1">
    <citation type="journal article" date="2009" name="Int. J. Syst. Evol. Microbiol.">
        <title>Nocardioides caeni sp. nov., isolated from wastewater.</title>
        <authorList>
            <person name="Yoon J.H."/>
            <person name="Kang S.J."/>
            <person name="Park S."/>
            <person name="Kim W."/>
            <person name="Oh T.K."/>
        </authorList>
    </citation>
    <scope>NUCLEOTIDE SEQUENCE [LARGE SCALE GENOMIC DNA]</scope>
    <source>
        <strain evidence="19 20">DSM 23134</strain>
    </source>
</reference>
<evidence type="ECO:0000256" key="12">
    <source>
        <dbReference type="ARBA" id="ARBA00023012"/>
    </source>
</evidence>
<dbReference type="InterPro" id="IPR036890">
    <property type="entry name" value="HATPase_C_sf"/>
</dbReference>
<feature type="region of interest" description="Disordered" evidence="16">
    <location>
        <begin position="335"/>
        <end position="393"/>
    </location>
</feature>
<evidence type="ECO:0000256" key="6">
    <source>
        <dbReference type="ARBA" id="ARBA00022485"/>
    </source>
</evidence>
<feature type="transmembrane region" description="Helical" evidence="17">
    <location>
        <begin position="26"/>
        <end position="43"/>
    </location>
</feature>
<keyword evidence="10 19" id="KW-0418">Kinase</keyword>
<dbReference type="EMBL" id="STGW01000011">
    <property type="protein sequence ID" value="THV10057.1"/>
    <property type="molecule type" value="Genomic_DNA"/>
</dbReference>
<dbReference type="Proteomes" id="UP000307087">
    <property type="component" value="Unassembled WGS sequence"/>
</dbReference>
<dbReference type="RefSeq" id="WP_136563650.1">
    <property type="nucleotide sequence ID" value="NZ_BAABLS010000006.1"/>
</dbReference>
<dbReference type="CDD" id="cd16917">
    <property type="entry name" value="HATPase_UhpB-NarQ-NarX-like"/>
    <property type="match status" value="1"/>
</dbReference>
<dbReference type="Gene3D" id="1.20.5.1930">
    <property type="match status" value="1"/>
</dbReference>
<keyword evidence="11" id="KW-0408">Iron</keyword>
<dbReference type="SMART" id="SM00387">
    <property type="entry name" value="HATPase_c"/>
    <property type="match status" value="1"/>
</dbReference>
<evidence type="ECO:0000256" key="1">
    <source>
        <dbReference type="ARBA" id="ARBA00000085"/>
    </source>
</evidence>
<evidence type="ECO:0000259" key="18">
    <source>
        <dbReference type="PROSITE" id="PS50109"/>
    </source>
</evidence>
<keyword evidence="17" id="KW-0472">Membrane</keyword>
<dbReference type="InterPro" id="IPR004358">
    <property type="entry name" value="Sig_transdc_His_kin-like_C"/>
</dbReference>
<keyword evidence="20" id="KW-1185">Reference proteome</keyword>
<feature type="domain" description="Histidine kinase" evidence="18">
    <location>
        <begin position="190"/>
        <end position="389"/>
    </location>
</feature>
<dbReference type="EC" id="2.7.13.3" evidence="4"/>
<dbReference type="Gene3D" id="3.30.565.10">
    <property type="entry name" value="Histidine kinase-like ATPase, C-terminal domain"/>
    <property type="match status" value="1"/>
</dbReference>
<evidence type="ECO:0000256" key="9">
    <source>
        <dbReference type="ARBA" id="ARBA00022723"/>
    </source>
</evidence>
<dbReference type="Pfam" id="PF02518">
    <property type="entry name" value="HATPase_c"/>
    <property type="match status" value="1"/>
</dbReference>
<evidence type="ECO:0000256" key="11">
    <source>
        <dbReference type="ARBA" id="ARBA00023004"/>
    </source>
</evidence>
<evidence type="ECO:0000256" key="8">
    <source>
        <dbReference type="ARBA" id="ARBA00022679"/>
    </source>
</evidence>
<evidence type="ECO:0000313" key="20">
    <source>
        <dbReference type="Proteomes" id="UP000307087"/>
    </source>
</evidence>
<keyword evidence="8" id="KW-0808">Transferase</keyword>
<dbReference type="GO" id="GO:0051539">
    <property type="term" value="F:4 iron, 4 sulfur cluster binding"/>
    <property type="evidence" value="ECO:0007669"/>
    <property type="project" value="UniProtKB-KW"/>
</dbReference>
<feature type="transmembrane region" description="Helical" evidence="17">
    <location>
        <begin position="147"/>
        <end position="164"/>
    </location>
</feature>
<evidence type="ECO:0000313" key="19">
    <source>
        <dbReference type="EMBL" id="THV10057.1"/>
    </source>
</evidence>